<organism evidence="8 9">
    <name type="scientific">Imperialibacter roseus</name>
    <dbReference type="NCBI Taxonomy" id="1324217"/>
    <lineage>
        <taxon>Bacteria</taxon>
        <taxon>Pseudomonadati</taxon>
        <taxon>Bacteroidota</taxon>
        <taxon>Cytophagia</taxon>
        <taxon>Cytophagales</taxon>
        <taxon>Flammeovirgaceae</taxon>
        <taxon>Imperialibacter</taxon>
    </lineage>
</organism>
<name>A0ABZ0J0M2_9BACT</name>
<feature type="active site" description="Nucleophile" evidence="5">
    <location>
        <position position="48"/>
    </location>
</feature>
<dbReference type="EMBL" id="CP136051">
    <property type="protein sequence ID" value="WOK09715.1"/>
    <property type="molecule type" value="Genomic_DNA"/>
</dbReference>
<dbReference type="HAMAP" id="MF_01080">
    <property type="entry name" value="TruB_bact"/>
    <property type="match status" value="1"/>
</dbReference>
<dbReference type="Proteomes" id="UP001302349">
    <property type="component" value="Chromosome"/>
</dbReference>
<dbReference type="CDD" id="cd02573">
    <property type="entry name" value="PseudoU_synth_EcTruB"/>
    <property type="match status" value="1"/>
</dbReference>
<sequence>MRGKKRYDFEAGETIGIDKPKEWTSFDVVKKVRNTIRIKKVGHAGTLDPLATGLLIICTGKATKTINQIQEQRKKYTCTLVLGKTTPSVDLETAFDSETDTQHLSADQIAEVLYSFQGAIQQVPPVYSAIKVDGKRAYESARKNETLELKAREVTIYSLQVLNMNLPEVEFVVECSKGTYIRSLVRDIGEKLGVGAYMSALRRNSIGDYQVEDAFTIEEFTSIFTSKPGNESS</sequence>
<accession>A0ABZ0J0M2</accession>
<feature type="domain" description="tRNA pseudouridylate synthase B C-terminal" evidence="7">
    <location>
        <begin position="182"/>
        <end position="222"/>
    </location>
</feature>
<protein>
    <recommendedName>
        <fullName evidence="5">tRNA pseudouridine synthase B</fullName>
        <ecNumber evidence="5">5.4.99.25</ecNumber>
    </recommendedName>
    <alternativeName>
        <fullName evidence="5">tRNA pseudouridine(55) synthase</fullName>
        <shortName evidence="5">Psi55 synthase</shortName>
    </alternativeName>
    <alternativeName>
        <fullName evidence="5">tRNA pseudouridylate synthase</fullName>
    </alternativeName>
    <alternativeName>
        <fullName evidence="5">tRNA-uridine isomerase</fullName>
    </alternativeName>
</protein>
<dbReference type="Gene3D" id="3.30.2350.10">
    <property type="entry name" value="Pseudouridine synthase"/>
    <property type="match status" value="1"/>
</dbReference>
<evidence type="ECO:0000313" key="8">
    <source>
        <dbReference type="EMBL" id="WOK09715.1"/>
    </source>
</evidence>
<keyword evidence="4 5" id="KW-0413">Isomerase</keyword>
<keyword evidence="9" id="KW-1185">Reference proteome</keyword>
<dbReference type="InterPro" id="IPR020103">
    <property type="entry name" value="PsdUridine_synth_cat_dom_sf"/>
</dbReference>
<dbReference type="NCBIfam" id="TIGR00431">
    <property type="entry name" value="TruB"/>
    <property type="match status" value="1"/>
</dbReference>
<reference evidence="8 9" key="1">
    <citation type="journal article" date="2023" name="Microbiol. Resour. Announc.">
        <title>Complete Genome Sequence of Imperialibacter roseus strain P4T.</title>
        <authorList>
            <person name="Tizabi D.R."/>
            <person name="Bachvaroff T."/>
            <person name="Hill R.T."/>
        </authorList>
    </citation>
    <scope>NUCLEOTIDE SEQUENCE [LARGE SCALE GENOMIC DNA]</scope>
    <source>
        <strain evidence="8 9">P4T</strain>
    </source>
</reference>
<dbReference type="InterPro" id="IPR002501">
    <property type="entry name" value="PsdUridine_synth_N"/>
</dbReference>
<dbReference type="EC" id="5.4.99.25" evidence="5"/>
<evidence type="ECO:0000313" key="9">
    <source>
        <dbReference type="Proteomes" id="UP001302349"/>
    </source>
</evidence>
<dbReference type="RefSeq" id="WP_317492322.1">
    <property type="nucleotide sequence ID" value="NZ_CP136051.1"/>
</dbReference>
<evidence type="ECO:0000259" key="7">
    <source>
        <dbReference type="Pfam" id="PF16198"/>
    </source>
</evidence>
<evidence type="ECO:0000256" key="5">
    <source>
        <dbReference type="HAMAP-Rule" id="MF_01080"/>
    </source>
</evidence>
<comment type="function">
    <text evidence="5">Responsible for synthesis of pseudouridine from uracil-55 in the psi GC loop of transfer RNAs.</text>
</comment>
<dbReference type="Pfam" id="PF16198">
    <property type="entry name" value="TruB_C_2"/>
    <property type="match status" value="1"/>
</dbReference>
<evidence type="ECO:0000256" key="2">
    <source>
        <dbReference type="ARBA" id="ARBA00005642"/>
    </source>
</evidence>
<dbReference type="InterPro" id="IPR014780">
    <property type="entry name" value="tRNA_psdUridine_synth_TruB"/>
</dbReference>
<evidence type="ECO:0000256" key="3">
    <source>
        <dbReference type="ARBA" id="ARBA00022694"/>
    </source>
</evidence>
<dbReference type="GO" id="GO:0160148">
    <property type="term" value="F:tRNA pseudouridine(55) synthase activity"/>
    <property type="evidence" value="ECO:0007669"/>
    <property type="project" value="UniProtKB-EC"/>
</dbReference>
<comment type="catalytic activity">
    <reaction evidence="1 5">
        <text>uridine(55) in tRNA = pseudouridine(55) in tRNA</text>
        <dbReference type="Rhea" id="RHEA:42532"/>
        <dbReference type="Rhea" id="RHEA-COMP:10101"/>
        <dbReference type="Rhea" id="RHEA-COMP:10102"/>
        <dbReference type="ChEBI" id="CHEBI:65314"/>
        <dbReference type="ChEBI" id="CHEBI:65315"/>
        <dbReference type="EC" id="5.4.99.25"/>
    </reaction>
</comment>
<evidence type="ECO:0000259" key="6">
    <source>
        <dbReference type="Pfam" id="PF01509"/>
    </source>
</evidence>
<evidence type="ECO:0000256" key="4">
    <source>
        <dbReference type="ARBA" id="ARBA00023235"/>
    </source>
</evidence>
<comment type="similarity">
    <text evidence="2 5">Belongs to the pseudouridine synthase TruB family. Type 1 subfamily.</text>
</comment>
<keyword evidence="3 5" id="KW-0819">tRNA processing</keyword>
<dbReference type="PANTHER" id="PTHR13767:SF2">
    <property type="entry name" value="PSEUDOURIDYLATE SYNTHASE TRUB1"/>
    <property type="match status" value="1"/>
</dbReference>
<evidence type="ECO:0000256" key="1">
    <source>
        <dbReference type="ARBA" id="ARBA00000385"/>
    </source>
</evidence>
<dbReference type="PANTHER" id="PTHR13767">
    <property type="entry name" value="TRNA-PSEUDOURIDINE SYNTHASE"/>
    <property type="match status" value="1"/>
</dbReference>
<dbReference type="SUPFAM" id="SSF55120">
    <property type="entry name" value="Pseudouridine synthase"/>
    <property type="match status" value="1"/>
</dbReference>
<gene>
    <name evidence="5 8" type="primary">truB</name>
    <name evidence="8" type="ORF">RT717_13815</name>
</gene>
<feature type="domain" description="Pseudouridine synthase II N-terminal" evidence="6">
    <location>
        <begin position="33"/>
        <end position="181"/>
    </location>
</feature>
<proteinExistence type="inferred from homology"/>
<dbReference type="Pfam" id="PF01509">
    <property type="entry name" value="TruB_N"/>
    <property type="match status" value="1"/>
</dbReference>
<dbReference type="InterPro" id="IPR032819">
    <property type="entry name" value="TruB_C"/>
</dbReference>